<gene>
    <name evidence="2" type="ORF">TGFOU_297245A</name>
</gene>
<accession>A0A086K5Z4</accession>
<dbReference type="Proteomes" id="UP000028838">
    <property type="component" value="Unassembled WGS sequence"/>
</dbReference>
<proteinExistence type="predicted"/>
<dbReference type="OrthoDB" id="410267at2759"/>
<dbReference type="SUPFAM" id="SSF103473">
    <property type="entry name" value="MFS general substrate transporter"/>
    <property type="match status" value="1"/>
</dbReference>
<reference evidence="2 3" key="1">
    <citation type="submission" date="2014-07" db="EMBL/GenBank/DDBJ databases">
        <authorList>
            <person name="Sibley D."/>
            <person name="Venepally P."/>
            <person name="Karamycheva S."/>
            <person name="Hadjithomas M."/>
            <person name="Khan A."/>
            <person name="Brunk B."/>
            <person name="Roos D."/>
            <person name="Caler E."/>
            <person name="Lorenzi H."/>
        </authorList>
    </citation>
    <scope>NUCLEOTIDE SEQUENCE [LARGE SCALE GENOMIC DNA]</scope>
    <source>
        <strain evidence="2 3">FOU</strain>
    </source>
</reference>
<evidence type="ECO:0000256" key="1">
    <source>
        <dbReference type="SAM" id="Phobius"/>
    </source>
</evidence>
<organism evidence="2 3">
    <name type="scientific">Toxoplasma gondii FOU</name>
    <dbReference type="NCBI Taxonomy" id="943167"/>
    <lineage>
        <taxon>Eukaryota</taxon>
        <taxon>Sar</taxon>
        <taxon>Alveolata</taxon>
        <taxon>Apicomplexa</taxon>
        <taxon>Conoidasida</taxon>
        <taxon>Coccidia</taxon>
        <taxon>Eucoccidiorida</taxon>
        <taxon>Eimeriorina</taxon>
        <taxon>Sarcocystidae</taxon>
        <taxon>Toxoplasma</taxon>
    </lineage>
</organism>
<feature type="transmembrane region" description="Helical" evidence="1">
    <location>
        <begin position="71"/>
        <end position="90"/>
    </location>
</feature>
<sequence length="251" mass="26676">MFFPCFNLFSSALQSLCPLLRLLLALSYAVQWQLVVHQDGLSIYAWAIICQGVGGFLGTTLEKKAGTKKTAFLGSAWMTLGLALCGVCTHDLSLFLIAYGVVTALGCGVAYPVPLAATLKLSPAEDKGWVSGLLFFARGLSVCILCPFQSFFLHQPPEVFLSLIPAPLLPYLSSVASDTASASRLSSLNGKRAAPLPSPGKLLFSQTSSLSFRSCSLSSFFVSLLSLLVSLFILLLSPFALVLSPHSSSLS</sequence>
<feature type="transmembrane region" description="Helical" evidence="1">
    <location>
        <begin position="129"/>
        <end position="152"/>
    </location>
</feature>
<evidence type="ECO:0000313" key="2">
    <source>
        <dbReference type="EMBL" id="KFG39812.1"/>
    </source>
</evidence>
<dbReference type="EMBL" id="AEYH02002376">
    <property type="protein sequence ID" value="KFG39812.1"/>
    <property type="molecule type" value="Genomic_DNA"/>
</dbReference>
<protein>
    <submittedName>
        <fullName evidence="2">Transporter, major facilitator family protein</fullName>
    </submittedName>
</protein>
<feature type="transmembrane region" description="Helical" evidence="1">
    <location>
        <begin position="96"/>
        <end position="117"/>
    </location>
</feature>
<feature type="transmembrane region" description="Helical" evidence="1">
    <location>
        <begin position="41"/>
        <end position="59"/>
    </location>
</feature>
<dbReference type="Gene3D" id="1.20.1250.20">
    <property type="entry name" value="MFS general substrate transporter like domains"/>
    <property type="match status" value="1"/>
</dbReference>
<dbReference type="InterPro" id="IPR036259">
    <property type="entry name" value="MFS_trans_sf"/>
</dbReference>
<dbReference type="VEuPathDB" id="ToxoDB:TGFOU_297245A"/>
<evidence type="ECO:0000313" key="3">
    <source>
        <dbReference type="Proteomes" id="UP000028838"/>
    </source>
</evidence>
<comment type="caution">
    <text evidence="2">The sequence shown here is derived from an EMBL/GenBank/DDBJ whole genome shotgun (WGS) entry which is preliminary data.</text>
</comment>
<keyword evidence="1" id="KW-0472">Membrane</keyword>
<keyword evidence="1" id="KW-1133">Transmembrane helix</keyword>
<keyword evidence="1" id="KW-0812">Transmembrane</keyword>
<dbReference type="AlphaFoldDB" id="A0A086K5Z4"/>
<feature type="non-terminal residue" evidence="2">
    <location>
        <position position="251"/>
    </location>
</feature>
<feature type="transmembrane region" description="Helical" evidence="1">
    <location>
        <begin position="220"/>
        <end position="243"/>
    </location>
</feature>
<name>A0A086K5Z4_TOXGO</name>